<dbReference type="PANTHER" id="PTHR43628">
    <property type="entry name" value="ACTIVATOR OF C KINASE PROTEIN 1-RELATED"/>
    <property type="match status" value="1"/>
</dbReference>
<dbReference type="Pfam" id="PF08238">
    <property type="entry name" value="Sel1"/>
    <property type="match status" value="8"/>
</dbReference>
<reference evidence="1 2" key="1">
    <citation type="submission" date="2015-12" db="EMBL/GenBank/DDBJ databases">
        <title>Genome sequence of Thalassospira lucentensis MCCC 1A02072.</title>
        <authorList>
            <person name="Lu L."/>
            <person name="Lai Q."/>
            <person name="Shao Z."/>
            <person name="Qian P."/>
        </authorList>
    </citation>
    <scope>NUCLEOTIDE SEQUENCE [LARGE SCALE GENOMIC DNA]</scope>
    <source>
        <strain evidence="1 2">MCCC 1A02072</strain>
    </source>
</reference>
<dbReference type="RefSeq" id="WP_062952878.1">
    <property type="nucleotide sequence ID" value="NZ_LPVY01000021.1"/>
</dbReference>
<gene>
    <name evidence="1" type="ORF">AUP42_04995</name>
</gene>
<dbReference type="SMART" id="SM00671">
    <property type="entry name" value="SEL1"/>
    <property type="match status" value="9"/>
</dbReference>
<comment type="caution">
    <text evidence="1">The sequence shown here is derived from an EMBL/GenBank/DDBJ whole genome shotgun (WGS) entry which is preliminary data.</text>
</comment>
<name>A0A154L4B8_9PROT</name>
<evidence type="ECO:0008006" key="3">
    <source>
        <dbReference type="Google" id="ProtNLM"/>
    </source>
</evidence>
<dbReference type="PANTHER" id="PTHR43628:SF1">
    <property type="entry name" value="CHITIN SYNTHASE REGULATORY FACTOR 2-RELATED"/>
    <property type="match status" value="1"/>
</dbReference>
<dbReference type="Gene3D" id="1.25.40.10">
    <property type="entry name" value="Tetratricopeptide repeat domain"/>
    <property type="match status" value="3"/>
</dbReference>
<proteinExistence type="predicted"/>
<protein>
    <recommendedName>
        <fullName evidence="3">Sel1 repeat family protein</fullName>
    </recommendedName>
</protein>
<dbReference type="OrthoDB" id="112232at2"/>
<dbReference type="InterPro" id="IPR006597">
    <property type="entry name" value="Sel1-like"/>
</dbReference>
<dbReference type="InterPro" id="IPR052945">
    <property type="entry name" value="Mitotic_Regulator"/>
</dbReference>
<evidence type="ECO:0000313" key="2">
    <source>
        <dbReference type="Proteomes" id="UP000076335"/>
    </source>
</evidence>
<dbReference type="SUPFAM" id="SSF81901">
    <property type="entry name" value="HCP-like"/>
    <property type="match status" value="3"/>
</dbReference>
<accession>A0A154L4B8</accession>
<evidence type="ECO:0000313" key="1">
    <source>
        <dbReference type="EMBL" id="KZB62303.1"/>
    </source>
</evidence>
<dbReference type="Proteomes" id="UP000076335">
    <property type="component" value="Unassembled WGS sequence"/>
</dbReference>
<dbReference type="AlphaFoldDB" id="A0A154L4B8"/>
<dbReference type="EMBL" id="LPVY01000021">
    <property type="protein sequence ID" value="KZB62303.1"/>
    <property type="molecule type" value="Genomic_DNA"/>
</dbReference>
<sequence length="439" mass="48558">MDRALKMVYYDEAKVERDIFAQLSLALRHFRGVGMPRDEGATRKILDQIHRQSRAFAAICYGFMRSKGIGVAEDQGEGDQWYREAAYWFREEALGGEGISANNLGYLYAKGLGVPENPETAAEWFEQASENGSIAALYNLGVCYLNGWGVDQSDEMAVEYLRRASEANDPSAASVLAYLYLEGRGVKRDPSKSFEYNLRAARAGSVEAASALGYALGVGLGAERNIAESISWFEMAANEGDTYAQANLAMYFCHSSDLKLFNRGWTMLMNACDQGDISAKYQMTQILIFGVAHREPDYAAALDLAMDLAELSHPGGYHLIGVMYEHGLGVPVDMVRSASWYERAARKGSANGQAALGRLYAIGSGVDQDNIMAYYWLRMSAPSAGSQAYREMEAVRARMNDRERQQADRYVADNPAPRRGGFGLKPLEKNVFKTGRRPV</sequence>
<dbReference type="InterPro" id="IPR011990">
    <property type="entry name" value="TPR-like_helical_dom_sf"/>
</dbReference>
<organism evidence="1 2">
    <name type="scientific">Thalassospira lucentensis</name>
    <dbReference type="NCBI Taxonomy" id="168935"/>
    <lineage>
        <taxon>Bacteria</taxon>
        <taxon>Pseudomonadati</taxon>
        <taxon>Pseudomonadota</taxon>
        <taxon>Alphaproteobacteria</taxon>
        <taxon>Rhodospirillales</taxon>
        <taxon>Thalassospiraceae</taxon>
        <taxon>Thalassospira</taxon>
    </lineage>
</organism>